<feature type="signal peptide" evidence="1">
    <location>
        <begin position="1"/>
        <end position="21"/>
    </location>
</feature>
<keyword evidence="1" id="KW-0732">Signal</keyword>
<organism evidence="3 4">
    <name type="scientific">Stenomitos frigidus AS-A4</name>
    <dbReference type="NCBI Taxonomy" id="2933935"/>
    <lineage>
        <taxon>Bacteria</taxon>
        <taxon>Bacillati</taxon>
        <taxon>Cyanobacteriota</taxon>
        <taxon>Cyanophyceae</taxon>
        <taxon>Leptolyngbyales</taxon>
        <taxon>Leptolyngbyaceae</taxon>
        <taxon>Stenomitos</taxon>
    </lineage>
</organism>
<dbReference type="Pfam" id="PF05860">
    <property type="entry name" value="TPS"/>
    <property type="match status" value="1"/>
</dbReference>
<dbReference type="Gene3D" id="2.160.20.10">
    <property type="entry name" value="Single-stranded right-handed beta-helix, Pectin lyase-like"/>
    <property type="match status" value="2"/>
</dbReference>
<dbReference type="EMBL" id="JAMPLM010000074">
    <property type="protein sequence ID" value="MEP1062592.1"/>
    <property type="molecule type" value="Genomic_DNA"/>
</dbReference>
<protein>
    <submittedName>
        <fullName evidence="3">Filamentous hemagglutinin N-terminal domain-containing protein</fullName>
    </submittedName>
</protein>
<dbReference type="NCBIfam" id="TIGR01901">
    <property type="entry name" value="adhes_NPXG"/>
    <property type="match status" value="1"/>
</dbReference>
<accession>A0ABV0KTM1</accession>
<name>A0ABV0KTM1_9CYAN</name>
<sequence length="809" mass="80775">MNQSHLTAWVLTISSLSSVCAQSIVAQVVPDGTLPTGERSQVSGTVTVQIDGGASRGGNLFHSFSQFSIPTGGTAFFNNAADVQNIFSRVTGGAISNLDGLIRANGTANLFLLNPNGILFGPNASLNIGGSFVATTANAIGFPNGEVFSSDATQPLPRQLLMVNPNAFFFNQLTPKLIVNQSTANNGIGLQVPAGQSLLLIGGDVRLEGGQIISPGSRVELGAVVGQGSVGLSEAAGEWQLSLPASVGRADVAINNGAMIDVRAGGGGSIAIAAKNLTMSGASRLRAGINTGLGFAGAQSGDIQLNATEAINLTDGSFIFNVVRPGGIGNAGNVNITTGALALTGKSALVVNTSGQGNAGSVNIKARNTVSLANSDVFNTVEQTGIGNTGGINITTGSLALTGSSQWVVITYGQGNTGSVNIKARDTVSLDGFLDDFYTTIFNAVGPTGIGNAGSINITTGSLALTRGARLRAYVEGQGNVGSININARDTVSLDGAWDGSSDSGGTTISNKVGRTGIGNTGGINITTGSLALTRRAQVRSFVQGQGNAGSININARDTVSLDGAWDGYSSAIFNTVEQTGIGNTGGINITTGSLALTGGAELLASTSGQGKAGDIIIDARDRVLIDGEAADGKYASSIFSPVQPSGVGQGGSVAITTGSLFLTNGGAVNTVTEGQGNAGRVTIRARDSVQIRGTAPTNPSEQSGVFTTATKGSVGDGGDVTITTGSLSVSDQGRIITDVRSQGKAGAIQIQASDTVLFDGGDALSTLSPGAVGNGGDIGITAQSLSVLNNAQLSSATSGEGNAGNITA</sequence>
<evidence type="ECO:0000259" key="2">
    <source>
        <dbReference type="SMART" id="SM00912"/>
    </source>
</evidence>
<feature type="non-terminal residue" evidence="3">
    <location>
        <position position="809"/>
    </location>
</feature>
<feature type="domain" description="Filamentous haemagglutinin FhaB/tRNA nuclease CdiA-like TPS" evidence="2">
    <location>
        <begin position="31"/>
        <end position="143"/>
    </location>
</feature>
<feature type="chain" id="PRO_5047103847" evidence="1">
    <location>
        <begin position="22"/>
        <end position="809"/>
    </location>
</feature>
<dbReference type="Proteomes" id="UP001476950">
    <property type="component" value="Unassembled WGS sequence"/>
</dbReference>
<comment type="caution">
    <text evidence="3">The sequence shown here is derived from an EMBL/GenBank/DDBJ whole genome shotgun (WGS) entry which is preliminary data.</text>
</comment>
<dbReference type="InterPro" id="IPR012334">
    <property type="entry name" value="Pectin_lyas_fold"/>
</dbReference>
<dbReference type="SMART" id="SM00912">
    <property type="entry name" value="Haemagg_act"/>
    <property type="match status" value="1"/>
</dbReference>
<evidence type="ECO:0000313" key="4">
    <source>
        <dbReference type="Proteomes" id="UP001476950"/>
    </source>
</evidence>
<keyword evidence="4" id="KW-1185">Reference proteome</keyword>
<evidence type="ECO:0000256" key="1">
    <source>
        <dbReference type="SAM" id="SignalP"/>
    </source>
</evidence>
<dbReference type="InterPro" id="IPR008638">
    <property type="entry name" value="FhaB/CdiA-like_TPS"/>
</dbReference>
<dbReference type="InterPro" id="IPR011050">
    <property type="entry name" value="Pectin_lyase_fold/virulence"/>
</dbReference>
<proteinExistence type="predicted"/>
<dbReference type="RefSeq" id="WP_190451913.1">
    <property type="nucleotide sequence ID" value="NZ_JAMPLM010000074.1"/>
</dbReference>
<gene>
    <name evidence="3" type="ORF">NDI38_29920</name>
</gene>
<reference evidence="3 4" key="1">
    <citation type="submission" date="2022-04" db="EMBL/GenBank/DDBJ databases">
        <title>Positive selection, recombination, and allopatry shape intraspecific diversity of widespread and dominant cyanobacteria.</title>
        <authorList>
            <person name="Wei J."/>
            <person name="Shu W."/>
            <person name="Hu C."/>
        </authorList>
    </citation>
    <scope>NUCLEOTIDE SEQUENCE [LARGE SCALE GENOMIC DNA]</scope>
    <source>
        <strain evidence="3 4">AS-A4</strain>
    </source>
</reference>
<dbReference type="SUPFAM" id="SSF51126">
    <property type="entry name" value="Pectin lyase-like"/>
    <property type="match status" value="5"/>
</dbReference>
<evidence type="ECO:0000313" key="3">
    <source>
        <dbReference type="EMBL" id="MEP1062592.1"/>
    </source>
</evidence>